<evidence type="ECO:0000313" key="2">
    <source>
        <dbReference type="Proteomes" id="UP000217790"/>
    </source>
</evidence>
<dbReference type="OMA" id="REWDKCM"/>
<dbReference type="OrthoDB" id="10251574at2759"/>
<proteinExistence type="predicted"/>
<dbReference type="STRING" id="47427.A0A2H3CSI2"/>
<reference evidence="2" key="1">
    <citation type="journal article" date="2017" name="Nat. Ecol. Evol.">
        <title>Genome expansion and lineage-specific genetic innovations in the forest pathogenic fungi Armillaria.</title>
        <authorList>
            <person name="Sipos G."/>
            <person name="Prasanna A.N."/>
            <person name="Walter M.C."/>
            <person name="O'Connor E."/>
            <person name="Balint B."/>
            <person name="Krizsan K."/>
            <person name="Kiss B."/>
            <person name="Hess J."/>
            <person name="Varga T."/>
            <person name="Slot J."/>
            <person name="Riley R."/>
            <person name="Boka B."/>
            <person name="Rigling D."/>
            <person name="Barry K."/>
            <person name="Lee J."/>
            <person name="Mihaltcheva S."/>
            <person name="LaButti K."/>
            <person name="Lipzen A."/>
            <person name="Waldron R."/>
            <person name="Moloney N.M."/>
            <person name="Sperisen C."/>
            <person name="Kredics L."/>
            <person name="Vagvoelgyi C."/>
            <person name="Patrignani A."/>
            <person name="Fitzpatrick D."/>
            <person name="Nagy I."/>
            <person name="Doyle S."/>
            <person name="Anderson J.B."/>
            <person name="Grigoriev I.V."/>
            <person name="Gueldener U."/>
            <person name="Muensterkoetter M."/>
            <person name="Nagy L.G."/>
        </authorList>
    </citation>
    <scope>NUCLEOTIDE SEQUENCE [LARGE SCALE GENOMIC DNA]</scope>
    <source>
        <strain evidence="2">Ar21-2</strain>
    </source>
</reference>
<feature type="non-terminal residue" evidence="1">
    <location>
        <position position="1"/>
    </location>
</feature>
<evidence type="ECO:0000313" key="1">
    <source>
        <dbReference type="EMBL" id="PBK81388.1"/>
    </source>
</evidence>
<dbReference type="AlphaFoldDB" id="A0A2H3CSI2"/>
<dbReference type="InParanoid" id="A0A2H3CSI2"/>
<keyword evidence="2" id="KW-1185">Reference proteome</keyword>
<sequence length="71" mass="7801">DNMRKEILNVLNGTGGGQGVKWADAMKALGSQSSIKINPAKFSEVIKALENEGLLKVVREWDKCMIRKIDG</sequence>
<name>A0A2H3CSI2_ARMGA</name>
<dbReference type="Proteomes" id="UP000217790">
    <property type="component" value="Unassembled WGS sequence"/>
</dbReference>
<accession>A0A2H3CSI2</accession>
<evidence type="ECO:0008006" key="3">
    <source>
        <dbReference type="Google" id="ProtNLM"/>
    </source>
</evidence>
<protein>
    <recommendedName>
        <fullName evidence="3">Winged helix DNA-binding domain-containing protein</fullName>
    </recommendedName>
</protein>
<dbReference type="EMBL" id="KZ293730">
    <property type="protein sequence ID" value="PBK81388.1"/>
    <property type="molecule type" value="Genomic_DNA"/>
</dbReference>
<gene>
    <name evidence="1" type="ORF">ARMGADRAFT_948273</name>
</gene>
<dbReference type="Pfam" id="PF21128">
    <property type="entry name" value="WHD_MCM4"/>
    <property type="match status" value="1"/>
</dbReference>
<organism evidence="1 2">
    <name type="scientific">Armillaria gallica</name>
    <name type="common">Bulbous honey fungus</name>
    <name type="synonym">Armillaria bulbosa</name>
    <dbReference type="NCBI Taxonomy" id="47427"/>
    <lineage>
        <taxon>Eukaryota</taxon>
        <taxon>Fungi</taxon>
        <taxon>Dikarya</taxon>
        <taxon>Basidiomycota</taxon>
        <taxon>Agaricomycotina</taxon>
        <taxon>Agaricomycetes</taxon>
        <taxon>Agaricomycetidae</taxon>
        <taxon>Agaricales</taxon>
        <taxon>Marasmiineae</taxon>
        <taxon>Physalacriaceae</taxon>
        <taxon>Armillaria</taxon>
    </lineage>
</organism>